<proteinExistence type="predicted"/>
<dbReference type="SUPFAM" id="SSF50494">
    <property type="entry name" value="Trypsin-like serine proteases"/>
    <property type="match status" value="1"/>
</dbReference>
<sequence>MLNFFKNKFIKTYKPILVIVIILIICIFGFIGVRKYSDYKNLQQNTTQELIQQQQKSLEEAIKEINDLKSANQATSEKLDQKINQIESKSQKTDSIGSTDLEPYITGVVEITCKDSSGSGSLWNIDSKNVVITNDHVVETPFYSSYNKQSYCVVFAEKINGDFDMIYTVFPSSKWNWNNETDIAVMNLVEKFYPDGNPLPSELEKPANHLNFKISTLKKCPSQIAVGSPVVVIGYPASGMQETFNGMGIDAARIVTNGVVSGYDKTVNPPYGGLLNPNYYVSAKIDSGSSGGIALSRNDDKLCVLGIPTWINVGNYDTQGVIQNIHNVMK</sequence>
<evidence type="ECO:0000256" key="2">
    <source>
        <dbReference type="SAM" id="Phobius"/>
    </source>
</evidence>
<dbReference type="InterPro" id="IPR009003">
    <property type="entry name" value="Peptidase_S1_PA"/>
</dbReference>
<evidence type="ECO:0000256" key="1">
    <source>
        <dbReference type="SAM" id="Coils"/>
    </source>
</evidence>
<organism evidence="3 4">
    <name type="scientific">Candidatus Zambryskibacteria bacterium RIFOXYC1_FULL_39_10</name>
    <dbReference type="NCBI Taxonomy" id="1802779"/>
    <lineage>
        <taxon>Bacteria</taxon>
        <taxon>Candidatus Zambryskiibacteriota</taxon>
    </lineage>
</organism>
<protein>
    <recommendedName>
        <fullName evidence="5">Serine protease</fullName>
    </recommendedName>
</protein>
<dbReference type="AlphaFoldDB" id="A0A1G2UZE4"/>
<comment type="caution">
    <text evidence="3">The sequence shown here is derived from an EMBL/GenBank/DDBJ whole genome shotgun (WGS) entry which is preliminary data.</text>
</comment>
<evidence type="ECO:0008006" key="5">
    <source>
        <dbReference type="Google" id="ProtNLM"/>
    </source>
</evidence>
<evidence type="ECO:0000313" key="3">
    <source>
        <dbReference type="EMBL" id="OHB14749.1"/>
    </source>
</evidence>
<reference evidence="3 4" key="1">
    <citation type="journal article" date="2016" name="Nat. Commun.">
        <title>Thousands of microbial genomes shed light on interconnected biogeochemical processes in an aquifer system.</title>
        <authorList>
            <person name="Anantharaman K."/>
            <person name="Brown C.T."/>
            <person name="Hug L.A."/>
            <person name="Sharon I."/>
            <person name="Castelle C.J."/>
            <person name="Probst A.J."/>
            <person name="Thomas B.C."/>
            <person name="Singh A."/>
            <person name="Wilkins M.J."/>
            <person name="Karaoz U."/>
            <person name="Brodie E.L."/>
            <person name="Williams K.H."/>
            <person name="Hubbard S.S."/>
            <person name="Banfield J.F."/>
        </authorList>
    </citation>
    <scope>NUCLEOTIDE SEQUENCE [LARGE SCALE GENOMIC DNA]</scope>
</reference>
<dbReference type="Gene3D" id="2.40.10.10">
    <property type="entry name" value="Trypsin-like serine proteases"/>
    <property type="match status" value="2"/>
</dbReference>
<dbReference type="Proteomes" id="UP000177697">
    <property type="component" value="Unassembled WGS sequence"/>
</dbReference>
<feature type="transmembrane region" description="Helical" evidence="2">
    <location>
        <begin position="12"/>
        <end position="33"/>
    </location>
</feature>
<dbReference type="InterPro" id="IPR043504">
    <property type="entry name" value="Peptidase_S1_PA_chymotrypsin"/>
</dbReference>
<feature type="coiled-coil region" evidence="1">
    <location>
        <begin position="44"/>
        <end position="92"/>
    </location>
</feature>
<keyword evidence="2" id="KW-1133">Transmembrane helix</keyword>
<accession>A0A1G2UZE4</accession>
<evidence type="ECO:0000313" key="4">
    <source>
        <dbReference type="Proteomes" id="UP000177697"/>
    </source>
</evidence>
<dbReference type="Pfam" id="PF13365">
    <property type="entry name" value="Trypsin_2"/>
    <property type="match status" value="1"/>
</dbReference>
<keyword evidence="2" id="KW-0812">Transmembrane</keyword>
<keyword evidence="2" id="KW-0472">Membrane</keyword>
<gene>
    <name evidence="3" type="ORF">A2431_00225</name>
</gene>
<name>A0A1G2UZE4_9BACT</name>
<keyword evidence="1" id="KW-0175">Coiled coil</keyword>
<dbReference type="EMBL" id="MHWW01000013">
    <property type="protein sequence ID" value="OHB14749.1"/>
    <property type="molecule type" value="Genomic_DNA"/>
</dbReference>